<dbReference type="Pfam" id="PF04306">
    <property type="entry name" value="DUF456"/>
    <property type="match status" value="1"/>
</dbReference>
<keyword evidence="3" id="KW-1185">Reference proteome</keyword>
<keyword evidence="1" id="KW-1133">Transmembrane helix</keyword>
<dbReference type="EMBL" id="AP028056">
    <property type="protein sequence ID" value="BEH01173.1"/>
    <property type="molecule type" value="Genomic_DNA"/>
</dbReference>
<reference evidence="2" key="1">
    <citation type="journal article" date="2024" name="Int. J. Syst. Evol. Microbiol.">
        <title>Brooklawnia propionicigenes sp. nov., a facultatively anaerobic, propionate-producing bacterium isolated from a methanogenic reactor treating waste from cattle farms.</title>
        <authorList>
            <person name="Akita Y."/>
            <person name="Ueki A."/>
            <person name="Tonouchi A."/>
            <person name="Sugawara Y."/>
            <person name="Honma S."/>
            <person name="Kaku N."/>
            <person name="Ueki K."/>
        </authorList>
    </citation>
    <scope>NUCLEOTIDE SEQUENCE</scope>
    <source>
        <strain evidence="2">SH051</strain>
    </source>
</reference>
<organism evidence="2 3">
    <name type="scientific">Brooklawnia propionicigenes</name>
    <dbReference type="NCBI Taxonomy" id="3041175"/>
    <lineage>
        <taxon>Bacteria</taxon>
        <taxon>Bacillati</taxon>
        <taxon>Actinomycetota</taxon>
        <taxon>Actinomycetes</taxon>
        <taxon>Propionibacteriales</taxon>
        <taxon>Propionibacteriaceae</taxon>
        <taxon>Brooklawnia</taxon>
    </lineage>
</organism>
<proteinExistence type="predicted"/>
<keyword evidence="1" id="KW-0812">Transmembrane</keyword>
<dbReference type="KEGG" id="broo:brsh051_04540"/>
<feature type="transmembrane region" description="Helical" evidence="1">
    <location>
        <begin position="84"/>
        <end position="113"/>
    </location>
</feature>
<protein>
    <submittedName>
        <fullName evidence="2">DUF456 domain-containing protein</fullName>
    </submittedName>
</protein>
<evidence type="ECO:0000313" key="2">
    <source>
        <dbReference type="EMBL" id="BEH01173.1"/>
    </source>
</evidence>
<name>A0AAN0K5Z0_9ACTN</name>
<sequence length="163" mass="17031">MTADVLVTVITGVLVVIGVLGTIFPILPGSILVIAGLLLWAIVIGGPIGWTVFGLGLLLCGVGMTASTLLTGKRLKGRQIPNRSILIGAVVGVIGAFVIPVVGLFVGFIVGLFGSEWYRLREPRQAWDASVVAMKSVGLGMLIEFSCAGLAVACWTVGIFLYF</sequence>
<keyword evidence="1" id="KW-0472">Membrane</keyword>
<dbReference type="AlphaFoldDB" id="A0AAN0K5Z0"/>
<gene>
    <name evidence="2" type="ORF">brsh051_04540</name>
</gene>
<dbReference type="RefSeq" id="WP_286267177.1">
    <property type="nucleotide sequence ID" value="NZ_AP028056.1"/>
</dbReference>
<accession>A0AAN0K5Z0</accession>
<feature type="transmembrane region" description="Helical" evidence="1">
    <location>
        <begin position="137"/>
        <end position="162"/>
    </location>
</feature>
<evidence type="ECO:0000313" key="3">
    <source>
        <dbReference type="Proteomes" id="UP001431656"/>
    </source>
</evidence>
<evidence type="ECO:0000256" key="1">
    <source>
        <dbReference type="SAM" id="Phobius"/>
    </source>
</evidence>
<feature type="transmembrane region" description="Helical" evidence="1">
    <location>
        <begin position="6"/>
        <end position="24"/>
    </location>
</feature>
<dbReference type="InterPro" id="IPR007403">
    <property type="entry name" value="DUF456"/>
</dbReference>
<dbReference type="Proteomes" id="UP001431656">
    <property type="component" value="Chromosome"/>
</dbReference>